<dbReference type="InterPro" id="IPR023214">
    <property type="entry name" value="HAD_sf"/>
</dbReference>
<dbReference type="NCBIfam" id="TIGR01484">
    <property type="entry name" value="HAD-SF-IIB"/>
    <property type="match status" value="1"/>
</dbReference>
<proteinExistence type="inferred from homology"/>
<evidence type="ECO:0000256" key="1">
    <source>
        <dbReference type="ARBA" id="ARBA00000500"/>
    </source>
</evidence>
<organism evidence="7 8">
    <name type="scientific">Georgenia deserti</name>
    <dbReference type="NCBI Taxonomy" id="2093781"/>
    <lineage>
        <taxon>Bacteria</taxon>
        <taxon>Bacillati</taxon>
        <taxon>Actinomycetota</taxon>
        <taxon>Actinomycetes</taxon>
        <taxon>Micrococcales</taxon>
        <taxon>Bogoriellaceae</taxon>
        <taxon>Georgenia</taxon>
    </lineage>
</organism>
<gene>
    <name evidence="7" type="primary">otsB</name>
    <name evidence="7" type="ORF">ACFSE6_18330</name>
</gene>
<dbReference type="Gene3D" id="3.30.70.1020">
    <property type="entry name" value="Trehalose-6-phosphate phosphatase related protein, domain 2"/>
    <property type="match status" value="1"/>
</dbReference>
<name>A0ABW4LAB3_9MICO</name>
<comment type="caution">
    <text evidence="7">The sequence shown here is derived from an EMBL/GenBank/DDBJ whole genome shotgun (WGS) entry which is preliminary data.</text>
</comment>
<accession>A0ABW4LAB3</accession>
<comment type="catalytic activity">
    <reaction evidence="1 6">
        <text>alpha,alpha-trehalose 6-phosphate + H2O = alpha,alpha-trehalose + phosphate</text>
        <dbReference type="Rhea" id="RHEA:23420"/>
        <dbReference type="ChEBI" id="CHEBI:15377"/>
        <dbReference type="ChEBI" id="CHEBI:16551"/>
        <dbReference type="ChEBI" id="CHEBI:43474"/>
        <dbReference type="ChEBI" id="CHEBI:58429"/>
        <dbReference type="EC" id="3.1.3.12"/>
    </reaction>
</comment>
<evidence type="ECO:0000313" key="7">
    <source>
        <dbReference type="EMBL" id="MFD1719803.1"/>
    </source>
</evidence>
<sequence>MTQPADGSPGGPQDQPIFLTHLGGELEDALEHFAERETVVVGLDFDGVLAPIVLDPTTAHMLPATAEAVARLAAAPGVDVAVVTGRSAHDVVALAALPTGTRVIGSHGAEWGRSVDTGDGPVLESEPLDLTEEQVTLLRDLERETMTLAAEVDGAWVQTKPTAVVLHTRRLDAATAEALTRRTLDGPAARDGVRVVVGKQVVEMAVLEVTKGDAMVRLKNSAGASAAFYAGDDTTDEDAFRSLDLAAGDVTVKVGAGETAAGYRVTDPEEFSVVLMRLVDLFESRTAPRPELSQETDTHP</sequence>
<dbReference type="Proteomes" id="UP001597277">
    <property type="component" value="Unassembled WGS sequence"/>
</dbReference>
<dbReference type="InterPro" id="IPR006379">
    <property type="entry name" value="HAD-SF_hydro_IIB"/>
</dbReference>
<keyword evidence="6" id="KW-0460">Magnesium</keyword>
<dbReference type="InterPro" id="IPR036412">
    <property type="entry name" value="HAD-like_sf"/>
</dbReference>
<dbReference type="RefSeq" id="WP_388010829.1">
    <property type="nucleotide sequence ID" value="NZ_JBHUEE010000014.1"/>
</dbReference>
<dbReference type="Gene3D" id="3.40.50.1000">
    <property type="entry name" value="HAD superfamily/HAD-like"/>
    <property type="match status" value="1"/>
</dbReference>
<evidence type="ECO:0000313" key="8">
    <source>
        <dbReference type="Proteomes" id="UP001597277"/>
    </source>
</evidence>
<reference evidence="8" key="1">
    <citation type="journal article" date="2019" name="Int. J. Syst. Evol. Microbiol.">
        <title>The Global Catalogue of Microorganisms (GCM) 10K type strain sequencing project: providing services to taxonomists for standard genome sequencing and annotation.</title>
        <authorList>
            <consortium name="The Broad Institute Genomics Platform"/>
            <consortium name="The Broad Institute Genome Sequencing Center for Infectious Disease"/>
            <person name="Wu L."/>
            <person name="Ma J."/>
        </authorList>
    </citation>
    <scope>NUCLEOTIDE SEQUENCE [LARGE SCALE GENOMIC DNA]</scope>
    <source>
        <strain evidence="8">JCM 17130</strain>
    </source>
</reference>
<evidence type="ECO:0000256" key="2">
    <source>
        <dbReference type="ARBA" id="ARBA00005199"/>
    </source>
</evidence>
<dbReference type="EC" id="3.1.3.12" evidence="6"/>
<keyword evidence="4 6" id="KW-0378">Hydrolase</keyword>
<dbReference type="SUPFAM" id="SSF56784">
    <property type="entry name" value="HAD-like"/>
    <property type="match status" value="1"/>
</dbReference>
<dbReference type="EMBL" id="JBHUEE010000014">
    <property type="protein sequence ID" value="MFD1719803.1"/>
    <property type="molecule type" value="Genomic_DNA"/>
</dbReference>
<comment type="similarity">
    <text evidence="3 6">Belongs to the trehalose phosphatase family.</text>
</comment>
<dbReference type="InterPro" id="IPR044651">
    <property type="entry name" value="OTSB-like"/>
</dbReference>
<comment type="cofactor">
    <cofactor evidence="6">
        <name>Mg(2+)</name>
        <dbReference type="ChEBI" id="CHEBI:18420"/>
    </cofactor>
</comment>
<keyword evidence="6" id="KW-0479">Metal-binding</keyword>
<dbReference type="Pfam" id="PF02358">
    <property type="entry name" value="Trehalose_PPase"/>
    <property type="match status" value="1"/>
</dbReference>
<comment type="pathway">
    <text evidence="2 6">Glycan biosynthesis; trehalose biosynthesis.</text>
</comment>
<keyword evidence="8" id="KW-1185">Reference proteome</keyword>
<evidence type="ECO:0000256" key="3">
    <source>
        <dbReference type="ARBA" id="ARBA00008770"/>
    </source>
</evidence>
<dbReference type="GO" id="GO:0004805">
    <property type="term" value="F:trehalose-phosphatase activity"/>
    <property type="evidence" value="ECO:0007669"/>
    <property type="project" value="UniProtKB-EC"/>
</dbReference>
<dbReference type="NCBIfam" id="TIGR00685">
    <property type="entry name" value="T6PP"/>
    <property type="match status" value="1"/>
</dbReference>
<evidence type="ECO:0000256" key="4">
    <source>
        <dbReference type="ARBA" id="ARBA00022801"/>
    </source>
</evidence>
<comment type="function">
    <text evidence="5 6">Removes the phosphate from trehalose 6-phosphate to produce free trehalose.</text>
</comment>
<protein>
    <recommendedName>
        <fullName evidence="6">Trehalose 6-phosphate phosphatase</fullName>
        <ecNumber evidence="6">3.1.3.12</ecNumber>
    </recommendedName>
</protein>
<evidence type="ECO:0000256" key="5">
    <source>
        <dbReference type="ARBA" id="ARBA00024179"/>
    </source>
</evidence>
<dbReference type="InterPro" id="IPR003337">
    <property type="entry name" value="Trehalose_PPase"/>
</dbReference>
<dbReference type="PANTHER" id="PTHR43768:SF3">
    <property type="entry name" value="TREHALOSE 6-PHOSPHATE PHOSPHATASE"/>
    <property type="match status" value="1"/>
</dbReference>
<evidence type="ECO:0000256" key="6">
    <source>
        <dbReference type="RuleBase" id="RU361117"/>
    </source>
</evidence>
<dbReference type="PANTHER" id="PTHR43768">
    <property type="entry name" value="TREHALOSE 6-PHOSPHATE PHOSPHATASE"/>
    <property type="match status" value="1"/>
</dbReference>